<gene>
    <name evidence="1" type="ORF">BROSI_A3421</name>
</gene>
<accession>A0ABQ0K1A3</accession>
<evidence type="ECO:0000313" key="2">
    <source>
        <dbReference type="Proteomes" id="UP000032309"/>
    </source>
</evidence>
<protein>
    <submittedName>
        <fullName evidence="1">Chain length determinant protein</fullName>
    </submittedName>
</protein>
<name>A0ABQ0K1A3_9BACT</name>
<reference evidence="2" key="1">
    <citation type="journal article" date="2015" name="Genome Announc.">
        <title>Draft Genome Sequence of an Anaerobic Ammonium-Oxidizing Bacterium, "Candidatus Brocadia sinica".</title>
        <authorList>
            <person name="Oshiki M."/>
            <person name="Shinyako-Hata K."/>
            <person name="Satoh H."/>
            <person name="Okabe S."/>
        </authorList>
    </citation>
    <scope>NUCLEOTIDE SEQUENCE [LARGE SCALE GENOMIC DNA]</scope>
    <source>
        <strain evidence="2">JPN1</strain>
    </source>
</reference>
<evidence type="ECO:0000313" key="1">
    <source>
        <dbReference type="EMBL" id="GAN34877.1"/>
    </source>
</evidence>
<organism evidence="1 2">
    <name type="scientific">Candidatus Brocadia sinica JPN1</name>
    <dbReference type="NCBI Taxonomy" id="1197129"/>
    <lineage>
        <taxon>Bacteria</taxon>
        <taxon>Pseudomonadati</taxon>
        <taxon>Planctomycetota</taxon>
        <taxon>Candidatus Brocadiia</taxon>
        <taxon>Candidatus Brocadiales</taxon>
        <taxon>Candidatus Brocadiaceae</taxon>
        <taxon>Candidatus Brocadia</taxon>
    </lineage>
</organism>
<keyword evidence="2" id="KW-1185">Reference proteome</keyword>
<dbReference type="EMBL" id="BAFN01000001">
    <property type="protein sequence ID" value="GAN34877.1"/>
    <property type="molecule type" value="Genomic_DNA"/>
</dbReference>
<dbReference type="Proteomes" id="UP000032309">
    <property type="component" value="Unassembled WGS sequence"/>
</dbReference>
<proteinExistence type="predicted"/>
<sequence length="58" mass="6730">MITKRTVKMGEERFLEYIDDQTGERIKQIALDETQYNRETVEVLIKGHTKENPGVGYG</sequence>
<dbReference type="RefSeq" id="WP_157842581.1">
    <property type="nucleotide sequence ID" value="NZ_BAFN01000001.1"/>
</dbReference>
<comment type="caution">
    <text evidence="1">The sequence shown here is derived from an EMBL/GenBank/DDBJ whole genome shotgun (WGS) entry which is preliminary data.</text>
</comment>